<dbReference type="Pfam" id="PF01915">
    <property type="entry name" value="Glyco_hydro_3_C"/>
    <property type="match status" value="1"/>
</dbReference>
<dbReference type="InterPro" id="IPR036962">
    <property type="entry name" value="Glyco_hydro_3_N_sf"/>
</dbReference>
<dbReference type="EMBL" id="QUMU01000011">
    <property type="protein sequence ID" value="REG26509.1"/>
    <property type="molecule type" value="Genomic_DNA"/>
</dbReference>
<dbReference type="PANTHER" id="PTHR42715">
    <property type="entry name" value="BETA-GLUCOSIDASE"/>
    <property type="match status" value="1"/>
</dbReference>
<dbReference type="InterPro" id="IPR001764">
    <property type="entry name" value="Glyco_hydro_3_N"/>
</dbReference>
<evidence type="ECO:0000256" key="3">
    <source>
        <dbReference type="ARBA" id="ARBA00023277"/>
    </source>
</evidence>
<dbReference type="InterPro" id="IPR017853">
    <property type="entry name" value="GH"/>
</dbReference>
<evidence type="ECO:0000256" key="1">
    <source>
        <dbReference type="ARBA" id="ARBA00005336"/>
    </source>
</evidence>
<dbReference type="Gene3D" id="3.40.50.1700">
    <property type="entry name" value="Glycoside hydrolase family 3 C-terminal domain"/>
    <property type="match status" value="1"/>
</dbReference>
<comment type="similarity">
    <text evidence="1 4">Belongs to the glycosyl hydrolase 3 family.</text>
</comment>
<evidence type="ECO:0000313" key="7">
    <source>
        <dbReference type="Proteomes" id="UP000256345"/>
    </source>
</evidence>
<dbReference type="Pfam" id="PF14310">
    <property type="entry name" value="Fn3-like"/>
    <property type="match status" value="1"/>
</dbReference>
<dbReference type="PROSITE" id="PS00775">
    <property type="entry name" value="GLYCOSYL_HYDROL_F3"/>
    <property type="match status" value="1"/>
</dbReference>
<dbReference type="InterPro" id="IPR036881">
    <property type="entry name" value="Glyco_hydro_3_C_sf"/>
</dbReference>
<dbReference type="SUPFAM" id="SSF51445">
    <property type="entry name" value="(Trans)glycosidases"/>
    <property type="match status" value="1"/>
</dbReference>
<feature type="domain" description="Fibronectin type III-like" evidence="5">
    <location>
        <begin position="595"/>
        <end position="665"/>
    </location>
</feature>
<dbReference type="InterPro" id="IPR002772">
    <property type="entry name" value="Glyco_hydro_3_C"/>
</dbReference>
<dbReference type="Proteomes" id="UP000256345">
    <property type="component" value="Unassembled WGS sequence"/>
</dbReference>
<evidence type="ECO:0000259" key="5">
    <source>
        <dbReference type="SMART" id="SM01217"/>
    </source>
</evidence>
<dbReference type="PRINTS" id="PR00133">
    <property type="entry name" value="GLHYDRLASE3"/>
</dbReference>
<dbReference type="Gene3D" id="2.60.40.10">
    <property type="entry name" value="Immunoglobulins"/>
    <property type="match status" value="1"/>
</dbReference>
<keyword evidence="7" id="KW-1185">Reference proteome</keyword>
<reference evidence="6 7" key="1">
    <citation type="submission" date="2018-08" db="EMBL/GenBank/DDBJ databases">
        <title>Genomic Encyclopedia of Archaeal and Bacterial Type Strains, Phase II (KMG-II): from individual species to whole genera.</title>
        <authorList>
            <person name="Goeker M."/>
        </authorList>
    </citation>
    <scope>NUCLEOTIDE SEQUENCE [LARGE SCALE GENOMIC DNA]</scope>
    <source>
        <strain evidence="6 7">DSM 2261</strain>
    </source>
</reference>
<dbReference type="RefSeq" id="WP_211276583.1">
    <property type="nucleotide sequence ID" value="NZ_CP011509.1"/>
</dbReference>
<dbReference type="PANTHER" id="PTHR42715:SF10">
    <property type="entry name" value="BETA-GLUCOSIDASE"/>
    <property type="match status" value="1"/>
</dbReference>
<name>A0ABX9JSR6_9BACT</name>
<dbReference type="Pfam" id="PF00933">
    <property type="entry name" value="Glyco_hydro_3"/>
    <property type="match status" value="1"/>
</dbReference>
<gene>
    <name evidence="6" type="ORF">ATI61_11158</name>
</gene>
<protein>
    <submittedName>
        <fullName evidence="6">Beta-glucosidase</fullName>
    </submittedName>
</protein>
<dbReference type="InterPro" id="IPR019800">
    <property type="entry name" value="Glyco_hydro_3_AS"/>
</dbReference>
<dbReference type="InterPro" id="IPR050288">
    <property type="entry name" value="Cellulose_deg_GH3"/>
</dbReference>
<dbReference type="Gene3D" id="3.20.20.300">
    <property type="entry name" value="Glycoside hydrolase, family 3, N-terminal domain"/>
    <property type="match status" value="1"/>
</dbReference>
<keyword evidence="2 4" id="KW-0378">Hydrolase</keyword>
<dbReference type="SMART" id="SM01217">
    <property type="entry name" value="Fn3_like"/>
    <property type="match status" value="1"/>
</dbReference>
<sequence length="817" mass="87993">MRRETKEPQAGVAATLAAMTLEEKVSLCAGRDLWSLGGVPRLGVPSIVLTDGPHGVRLMKGDLGQAANLSEHEPATCFPTASALAATWDVALLEEVGVALGEEARALGVSVLLGPGANIKRTPLCGRNFEYFSEDPLLSSRMAAAWIRGVQRTGVAASLKHFAANNQEERRTYIDARVDARALREIYLASFEHAVTEAQPWTVMAAYNRLEGTYCTQHPWLLTDVLRREWGFDGLVVSDWGAIDVRAESLVAGCDLEMPGSLGRGDAALLRDVRTGRVPLAALDAAVTRILQLIQRTAGAREAGHTYDKEAHHALALRAAAEGTVLLKNEGGLLPVSPTSHLAVIGAFAQVPRYQGAGSSELTPTRLEEALGALRTRVAEAGGRLTYAPGYGRYEDRPDPALIAEACEAARGADAVLLFVGLAEAYETEGLDREYLRLPPAHDALVRAVAEVNPRVAVVLSNGAPVEMPWHARVPAILEAYLGGQAGGGAVARVLLGELEPGGRLAETFPLHLEDLPVSAMPKGPRVLEYRESLYVGYRYHDAAGTDVLFPFGHGLSYTSFAYADLSLGAPRLRDGDTLEVSVTVTNTGPRPGAEVVQVYVHAMSPGVFRPPQELKAFTKVRLAPGESRRVRLTLDRRAFAVWDAARESWAVEPGTYEVRVGSSSRDVRARARVELSSEAPPVARDVPAVYRDVRAPGGFSHEAFAALYGAPLPENAHEVPGAFTLNTPLMDMRASPVARFIHARMFAEASKVLGRAKKDITPVLRSMLQEASLRSLWLASQGLVRRPLIEALLSLSNGRYARGALALVRAALTLWR</sequence>
<organism evidence="6 7">
    <name type="scientific">Archangium gephyra</name>
    <dbReference type="NCBI Taxonomy" id="48"/>
    <lineage>
        <taxon>Bacteria</taxon>
        <taxon>Pseudomonadati</taxon>
        <taxon>Myxococcota</taxon>
        <taxon>Myxococcia</taxon>
        <taxon>Myxococcales</taxon>
        <taxon>Cystobacterineae</taxon>
        <taxon>Archangiaceae</taxon>
        <taxon>Archangium</taxon>
    </lineage>
</organism>
<comment type="caution">
    <text evidence="6">The sequence shown here is derived from an EMBL/GenBank/DDBJ whole genome shotgun (WGS) entry which is preliminary data.</text>
</comment>
<evidence type="ECO:0000256" key="4">
    <source>
        <dbReference type="RuleBase" id="RU361161"/>
    </source>
</evidence>
<keyword evidence="4" id="KW-0326">Glycosidase</keyword>
<accession>A0ABX9JSR6</accession>
<evidence type="ECO:0000256" key="2">
    <source>
        <dbReference type="ARBA" id="ARBA00022801"/>
    </source>
</evidence>
<dbReference type="SUPFAM" id="SSF52279">
    <property type="entry name" value="Beta-D-glucan exohydrolase, C-terminal domain"/>
    <property type="match status" value="1"/>
</dbReference>
<dbReference type="InterPro" id="IPR013783">
    <property type="entry name" value="Ig-like_fold"/>
</dbReference>
<dbReference type="InterPro" id="IPR026891">
    <property type="entry name" value="Fn3-like"/>
</dbReference>
<keyword evidence="3" id="KW-0119">Carbohydrate metabolism</keyword>
<evidence type="ECO:0000313" key="6">
    <source>
        <dbReference type="EMBL" id="REG26509.1"/>
    </source>
</evidence>
<proteinExistence type="inferred from homology"/>